<feature type="transmembrane region" description="Helical" evidence="6">
    <location>
        <begin position="247"/>
        <end position="267"/>
    </location>
</feature>
<evidence type="ECO:0000313" key="8">
    <source>
        <dbReference type="EMBL" id="UUY02972.1"/>
    </source>
</evidence>
<evidence type="ECO:0000256" key="2">
    <source>
        <dbReference type="ARBA" id="ARBA00022692"/>
    </source>
</evidence>
<feature type="compositionally biased region" description="Low complexity" evidence="5">
    <location>
        <begin position="391"/>
        <end position="400"/>
    </location>
</feature>
<name>A0ABY5PEC2_9ACTN</name>
<dbReference type="InterPro" id="IPR011701">
    <property type="entry name" value="MFS"/>
</dbReference>
<proteinExistence type="predicted"/>
<feature type="compositionally biased region" description="Basic residues" evidence="5">
    <location>
        <begin position="362"/>
        <end position="376"/>
    </location>
</feature>
<dbReference type="PANTHER" id="PTHR42910">
    <property type="entry name" value="TRANSPORTER SCO4007-RELATED"/>
    <property type="match status" value="1"/>
</dbReference>
<comment type="subcellular location">
    <subcellularLocation>
        <location evidence="1">Cell membrane</location>
        <topology evidence="1">Multi-pass membrane protein</topology>
    </subcellularLocation>
</comment>
<feature type="region of interest" description="Disordered" evidence="5">
    <location>
        <begin position="300"/>
        <end position="427"/>
    </location>
</feature>
<keyword evidence="9" id="KW-1185">Reference proteome</keyword>
<evidence type="ECO:0000259" key="7">
    <source>
        <dbReference type="PROSITE" id="PS50850"/>
    </source>
</evidence>
<feature type="transmembrane region" description="Helical" evidence="6">
    <location>
        <begin position="221"/>
        <end position="241"/>
    </location>
</feature>
<dbReference type="EMBL" id="CP088295">
    <property type="protein sequence ID" value="UUY02972.1"/>
    <property type="molecule type" value="Genomic_DNA"/>
</dbReference>
<dbReference type="Gene3D" id="1.20.1250.20">
    <property type="entry name" value="MFS general substrate transporter like domains"/>
    <property type="match status" value="1"/>
</dbReference>
<feature type="compositionally biased region" description="Basic residues" evidence="5">
    <location>
        <begin position="332"/>
        <end position="354"/>
    </location>
</feature>
<accession>A0ABY5PEC2</accession>
<organism evidence="8 9">
    <name type="scientific">Svornostia abyssi</name>
    <dbReference type="NCBI Taxonomy" id="2898438"/>
    <lineage>
        <taxon>Bacteria</taxon>
        <taxon>Bacillati</taxon>
        <taxon>Actinomycetota</taxon>
        <taxon>Thermoleophilia</taxon>
        <taxon>Solirubrobacterales</taxon>
        <taxon>Baekduiaceae</taxon>
        <taxon>Svornostia</taxon>
    </lineage>
</organism>
<keyword evidence="2 6" id="KW-0812">Transmembrane</keyword>
<evidence type="ECO:0000256" key="1">
    <source>
        <dbReference type="ARBA" id="ARBA00004651"/>
    </source>
</evidence>
<evidence type="ECO:0000256" key="4">
    <source>
        <dbReference type="ARBA" id="ARBA00023136"/>
    </source>
</evidence>
<gene>
    <name evidence="8" type="ORF">LRS13_20160</name>
</gene>
<dbReference type="Proteomes" id="UP001058860">
    <property type="component" value="Chromosome"/>
</dbReference>
<sequence length="427" mass="44366">MPSAPAPTSLSRRIVLVMAVGCGAAVANNYYGQPLLDVIAASFGVSPSTAGLIVTASQLGYALGLVFIVPLGDLLERRSLIVRLLLATAAALAVTAAAPALGVLAAALAVVGVTTVVAQVLIPLSAALAPEHERGKVVGIVMSGLLIGILVARTVSGLIAALGGWRLVYALAAAVMLTLAVVLRRTLPESLPDRGGLTYRSLLRSVAGLVRTSPVLRRRMVYGATGMAGFSLVWTALTLLLSDAPYGYGEATIGLFGLFGLAGALSAQAAGRLGDRGWTQPATGAFLAAVLGGWGAARAGGPVAGRADRRPRPVRPRRPGAAHPQSEPSLHRAPRGPRARHHRVHGGQLPRRRAGLGERRAGVRSRRLGGRHRGGRRDRADRPGRVGAGAGRPPRAGLAALDHLVEADTDEVRDRRRRAADEQRLQP</sequence>
<feature type="transmembrane region" description="Helical" evidence="6">
    <location>
        <begin position="12"/>
        <end position="30"/>
    </location>
</feature>
<keyword evidence="4 6" id="KW-0472">Membrane</keyword>
<dbReference type="Pfam" id="PF07690">
    <property type="entry name" value="MFS_1"/>
    <property type="match status" value="1"/>
</dbReference>
<dbReference type="InterPro" id="IPR020846">
    <property type="entry name" value="MFS_dom"/>
</dbReference>
<dbReference type="RefSeq" id="WP_353863492.1">
    <property type="nucleotide sequence ID" value="NZ_CP088295.1"/>
</dbReference>
<feature type="transmembrane region" description="Helical" evidence="6">
    <location>
        <begin position="50"/>
        <end position="68"/>
    </location>
</feature>
<feature type="transmembrane region" description="Helical" evidence="6">
    <location>
        <begin position="104"/>
        <end position="125"/>
    </location>
</feature>
<feature type="transmembrane region" description="Helical" evidence="6">
    <location>
        <begin position="167"/>
        <end position="184"/>
    </location>
</feature>
<dbReference type="PANTHER" id="PTHR42910:SF1">
    <property type="entry name" value="MAJOR FACILITATOR SUPERFAMILY (MFS) PROFILE DOMAIN-CONTAINING PROTEIN"/>
    <property type="match status" value="1"/>
</dbReference>
<dbReference type="InterPro" id="IPR036259">
    <property type="entry name" value="MFS_trans_sf"/>
</dbReference>
<dbReference type="PROSITE" id="PS50850">
    <property type="entry name" value="MFS"/>
    <property type="match status" value="1"/>
</dbReference>
<feature type="transmembrane region" description="Helical" evidence="6">
    <location>
        <begin position="80"/>
        <end position="98"/>
    </location>
</feature>
<evidence type="ECO:0000313" key="9">
    <source>
        <dbReference type="Proteomes" id="UP001058860"/>
    </source>
</evidence>
<feature type="transmembrane region" description="Helical" evidence="6">
    <location>
        <begin position="137"/>
        <end position="161"/>
    </location>
</feature>
<dbReference type="CDD" id="cd17324">
    <property type="entry name" value="MFS_NepI_like"/>
    <property type="match status" value="1"/>
</dbReference>
<evidence type="ECO:0000256" key="5">
    <source>
        <dbReference type="SAM" id="MobiDB-lite"/>
    </source>
</evidence>
<keyword evidence="3 6" id="KW-1133">Transmembrane helix</keyword>
<dbReference type="SUPFAM" id="SSF103473">
    <property type="entry name" value="MFS general substrate transporter"/>
    <property type="match status" value="1"/>
</dbReference>
<feature type="compositionally biased region" description="Basic and acidic residues" evidence="5">
    <location>
        <begin position="403"/>
        <end position="427"/>
    </location>
</feature>
<reference evidence="9" key="1">
    <citation type="submission" date="2021-11" db="EMBL/GenBank/DDBJ databases">
        <title>Cultivation dependent microbiological survey of springs from the worlds oldest radium mine currently devoted to the extraction of radon-saturated water.</title>
        <authorList>
            <person name="Kapinusova G."/>
            <person name="Smrhova T."/>
            <person name="Strejcek M."/>
            <person name="Suman J."/>
            <person name="Jani K."/>
            <person name="Pajer P."/>
            <person name="Uhlik O."/>
        </authorList>
    </citation>
    <scope>NUCLEOTIDE SEQUENCE [LARGE SCALE GENOMIC DNA]</scope>
    <source>
        <strain evidence="9">J379</strain>
    </source>
</reference>
<protein>
    <submittedName>
        <fullName evidence="8">MFS transporter</fullName>
    </submittedName>
</protein>
<feature type="domain" description="Major facilitator superfamily (MFS) profile" evidence="7">
    <location>
        <begin position="14"/>
        <end position="427"/>
    </location>
</feature>
<evidence type="ECO:0000256" key="6">
    <source>
        <dbReference type="SAM" id="Phobius"/>
    </source>
</evidence>
<evidence type="ECO:0000256" key="3">
    <source>
        <dbReference type="ARBA" id="ARBA00022989"/>
    </source>
</evidence>